<dbReference type="Proteomes" id="UP000092018">
    <property type="component" value="Plasmid unnamed1"/>
</dbReference>
<evidence type="ECO:0000313" key="2">
    <source>
        <dbReference type="Proteomes" id="UP000092018"/>
    </source>
</evidence>
<dbReference type="RefSeq" id="WP_065211095.1">
    <property type="nucleotide sequence ID" value="NZ_CP016179.1"/>
</dbReference>
<dbReference type="EMBL" id="CP016179">
    <property type="protein sequence ID" value="ANO35333.1"/>
    <property type="molecule type" value="Genomic_DNA"/>
</dbReference>
<name>A0AAN0XZF3_9VIBR</name>
<dbReference type="AlphaFoldDB" id="A0AAN0XZF3"/>
<reference evidence="1 2" key="1">
    <citation type="submission" date="2016-06" db="EMBL/GenBank/DDBJ databases">
        <title>Adaptive Radiation by Waves of Gene Transfer Leads to Fine-Scale Resource Partitioning in Marine Microbes.</title>
        <authorList>
            <person name="Hehemann J.-H."/>
            <person name="Arevalo P."/>
            <person name="Datta M.S."/>
            <person name="Yu X."/>
            <person name="Corzett C."/>
            <person name="Henschel A."/>
            <person name="Preheim S.P."/>
            <person name="Timberlake S."/>
            <person name="Alm E.J."/>
            <person name="Polz M.F."/>
        </authorList>
    </citation>
    <scope>NUCLEOTIDE SEQUENCE [LARGE SCALE GENOMIC DNA]</scope>
    <source>
        <strain evidence="1 2">FF50</strain>
        <plasmid evidence="1 2">unnamed1</plasmid>
    </source>
</reference>
<sequence length="235" mass="26575">MAQKEKQGTPVTFCEKRRKRMFRKVKHLFKSQVDAEPTSRFEANGSRVIEYLDCYFGMLGKPNIDELSEEDVVLVQNGLNAESADYSLAYYVGEIIKSYIAKTEPKVFEGLKCKCVCGGTYSLNRNHWNYRCDECGLLGRSDMNGIPESLPASKEVRERRNQLHRRMETILDSGFVPWFASYGHLYDLVSYHSGIPKGYCHIGWLTTVEQVESFDAGLSAIQRQSASASLGLSVS</sequence>
<accession>A0AAN0XZF3</accession>
<evidence type="ECO:0000313" key="1">
    <source>
        <dbReference type="EMBL" id="ANO35333.1"/>
    </source>
</evidence>
<organism evidence="1 2">
    <name type="scientific">Vibrio breoganii</name>
    <dbReference type="NCBI Taxonomy" id="553239"/>
    <lineage>
        <taxon>Bacteria</taxon>
        <taxon>Pseudomonadati</taxon>
        <taxon>Pseudomonadota</taxon>
        <taxon>Gammaproteobacteria</taxon>
        <taxon>Vibrionales</taxon>
        <taxon>Vibrionaceae</taxon>
        <taxon>Vibrio</taxon>
    </lineage>
</organism>
<dbReference type="KEGG" id="vbr:A6E01_19155"/>
<proteinExistence type="predicted"/>
<protein>
    <submittedName>
        <fullName evidence="1">Uncharacterized protein</fullName>
    </submittedName>
</protein>
<geneLocation type="plasmid" evidence="1 2">
    <name>unnamed1</name>
</geneLocation>
<keyword evidence="1" id="KW-0614">Plasmid</keyword>
<gene>
    <name evidence="1" type="ORF">A6E01_19155</name>
</gene>